<dbReference type="GO" id="GO:0006310">
    <property type="term" value="P:DNA recombination"/>
    <property type="evidence" value="ECO:0007669"/>
    <property type="project" value="UniProtKB-KW"/>
</dbReference>
<dbReference type="Pfam" id="PF02646">
    <property type="entry name" value="RmuC"/>
    <property type="match status" value="1"/>
</dbReference>
<reference evidence="9 10" key="1">
    <citation type="submission" date="2019-09" db="EMBL/GenBank/DDBJ databases">
        <authorList>
            <person name="Feng G."/>
        </authorList>
    </citation>
    <scope>NUCLEOTIDE SEQUENCE [LARGE SCALE GENOMIC DNA]</scope>
    <source>
        <strain evidence="8 9">KACC 19283</strain>
        <strain evidence="7 10">KACC 19284</strain>
    </source>
</reference>
<dbReference type="Proteomes" id="UP000326364">
    <property type="component" value="Unassembled WGS sequence"/>
</dbReference>
<evidence type="ECO:0000313" key="7">
    <source>
        <dbReference type="EMBL" id="KAA9015394.1"/>
    </source>
</evidence>
<evidence type="ECO:0000256" key="4">
    <source>
        <dbReference type="ARBA" id="ARBA00023054"/>
    </source>
</evidence>
<dbReference type="RefSeq" id="WP_150425918.1">
    <property type="nucleotide sequence ID" value="NZ_VYQA01000008.1"/>
</dbReference>
<dbReference type="EMBL" id="VYQA01000008">
    <property type="protein sequence ID" value="KAA9029358.1"/>
    <property type="molecule type" value="Genomic_DNA"/>
</dbReference>
<feature type="coiled-coil region" evidence="6">
    <location>
        <begin position="106"/>
        <end position="151"/>
    </location>
</feature>
<proteinExistence type="inferred from homology"/>
<evidence type="ECO:0000313" key="10">
    <source>
        <dbReference type="Proteomes" id="UP000326364"/>
    </source>
</evidence>
<evidence type="ECO:0000313" key="9">
    <source>
        <dbReference type="Proteomes" id="UP000325933"/>
    </source>
</evidence>
<dbReference type="AlphaFoldDB" id="A0A5J5I110"/>
<evidence type="ECO:0000256" key="1">
    <source>
        <dbReference type="ARBA" id="ARBA00003416"/>
    </source>
</evidence>
<keyword evidence="10" id="KW-1185">Reference proteome</keyword>
<dbReference type="EMBL" id="VYQB01000010">
    <property type="protein sequence ID" value="KAA9015394.1"/>
    <property type="molecule type" value="Genomic_DNA"/>
</dbReference>
<gene>
    <name evidence="8" type="primary">rmuC</name>
    <name evidence="8" type="ORF">F4U95_12585</name>
    <name evidence="7" type="ORF">F4U96_14415</name>
</gene>
<accession>A0A5J5I110</accession>
<evidence type="ECO:0000256" key="6">
    <source>
        <dbReference type="SAM" id="Coils"/>
    </source>
</evidence>
<comment type="caution">
    <text evidence="8">The sequence shown here is derived from an EMBL/GenBank/DDBJ whole genome shotgun (WGS) entry which is preliminary data.</text>
</comment>
<evidence type="ECO:0000313" key="8">
    <source>
        <dbReference type="EMBL" id="KAA9029358.1"/>
    </source>
</evidence>
<dbReference type="PANTHER" id="PTHR30563:SF0">
    <property type="entry name" value="DNA RECOMBINATION PROTEIN RMUC"/>
    <property type="match status" value="1"/>
</dbReference>
<sequence>MDSLAALLIVIALLIGLAVGWLLRGKALAPLAAEKADLAGKLDLATSQRNGAIAELAVEQERVHQATTQIARLETAQQAADQRLDAIQIAATQKHEALQAAAAQRIDSIQADREAALRELAALKSDTQARTQAFEQQIAALRDAKEQLSAQFSEIGGKLLDQAQTQFLTRADQRFAQANEKSEAQLKTLLNPVETTLKRYEEGLARVEKDRVGSYAELREAVQQVHLGQGQVREETAKLVNALRAAPKTRGRWGEQQFKNLIETAGLSPFVDFKEEVSVAVEANGSETRMRPDFVINLPGDQQMVVDVKCSLVAYLNAVDQVDPALRDAHMLDHARAMRTHADALGRKAYWEQFDKAPDFVIMYVPGDNFVTAALEADMDLWERAAKNRVIICGPATFLPLARTLAGHWRQAKMQEQAQQVGQLGKELYERLSVAATHLKRLGSGLNSAVSNYNSFIGSFESRVLSTGRKFRDLDIETGGKEIEAMEPLDVLARDAQADEAKALPAAE</sequence>
<evidence type="ECO:0000256" key="3">
    <source>
        <dbReference type="ARBA" id="ARBA00021840"/>
    </source>
</evidence>
<dbReference type="PANTHER" id="PTHR30563">
    <property type="entry name" value="DNA RECOMBINATION PROTEIN RMUC"/>
    <property type="match status" value="1"/>
</dbReference>
<dbReference type="Proteomes" id="UP000325933">
    <property type="component" value="Unassembled WGS sequence"/>
</dbReference>
<evidence type="ECO:0000256" key="5">
    <source>
        <dbReference type="ARBA" id="ARBA00023172"/>
    </source>
</evidence>
<keyword evidence="4 6" id="KW-0175">Coiled coil</keyword>
<name>A0A5J5I110_9SPHN</name>
<protein>
    <recommendedName>
        <fullName evidence="3">DNA recombination protein RmuC homolog</fullName>
    </recommendedName>
</protein>
<evidence type="ECO:0000256" key="2">
    <source>
        <dbReference type="ARBA" id="ARBA00009840"/>
    </source>
</evidence>
<comment type="function">
    <text evidence="1">Involved in DNA recombination.</text>
</comment>
<comment type="similarity">
    <text evidence="2">Belongs to the RmuC family.</text>
</comment>
<organism evidence="8 9">
    <name type="scientific">Sphingobium limneticum</name>
    <dbReference type="NCBI Taxonomy" id="1007511"/>
    <lineage>
        <taxon>Bacteria</taxon>
        <taxon>Pseudomonadati</taxon>
        <taxon>Pseudomonadota</taxon>
        <taxon>Alphaproteobacteria</taxon>
        <taxon>Sphingomonadales</taxon>
        <taxon>Sphingomonadaceae</taxon>
        <taxon>Sphingobium</taxon>
    </lineage>
</organism>
<dbReference type="InterPro" id="IPR003798">
    <property type="entry name" value="DNA_recombination_RmuC"/>
</dbReference>
<keyword evidence="5" id="KW-0233">DNA recombination</keyword>